<proteinExistence type="predicted"/>
<evidence type="ECO:0000313" key="2">
    <source>
        <dbReference type="Proteomes" id="UP000887013"/>
    </source>
</evidence>
<organism evidence="1 2">
    <name type="scientific">Nephila pilipes</name>
    <name type="common">Giant wood spider</name>
    <name type="synonym">Nephila maculata</name>
    <dbReference type="NCBI Taxonomy" id="299642"/>
    <lineage>
        <taxon>Eukaryota</taxon>
        <taxon>Metazoa</taxon>
        <taxon>Ecdysozoa</taxon>
        <taxon>Arthropoda</taxon>
        <taxon>Chelicerata</taxon>
        <taxon>Arachnida</taxon>
        <taxon>Araneae</taxon>
        <taxon>Araneomorphae</taxon>
        <taxon>Entelegynae</taxon>
        <taxon>Araneoidea</taxon>
        <taxon>Nephilidae</taxon>
        <taxon>Nephila</taxon>
    </lineage>
</organism>
<sequence>MVAQLLERFGRENLPVQIYLRDLMSMVFKNAATGRSKTDLPALYDKLETRIRALESLGRTQEKFGDFLSPLVESCLSEEVLVAWERSRNHGLTEDRESRNLEHLVNFLRQGEEMVKFARTSFAIHQNPRRKEF</sequence>
<gene>
    <name evidence="1" type="primary">AVEN_82041_1</name>
    <name evidence="1" type="ORF">NPIL_465501</name>
</gene>
<comment type="caution">
    <text evidence="1">The sequence shown here is derived from an EMBL/GenBank/DDBJ whole genome shotgun (WGS) entry which is preliminary data.</text>
</comment>
<accession>A0A8X6QK49</accession>
<reference evidence="1" key="1">
    <citation type="submission" date="2020-08" db="EMBL/GenBank/DDBJ databases">
        <title>Multicomponent nature underlies the extraordinary mechanical properties of spider dragline silk.</title>
        <authorList>
            <person name="Kono N."/>
            <person name="Nakamura H."/>
            <person name="Mori M."/>
            <person name="Yoshida Y."/>
            <person name="Ohtoshi R."/>
            <person name="Malay A.D."/>
            <person name="Moran D.A.P."/>
            <person name="Tomita M."/>
            <person name="Numata K."/>
            <person name="Arakawa K."/>
        </authorList>
    </citation>
    <scope>NUCLEOTIDE SEQUENCE</scope>
</reference>
<dbReference type="Pfam" id="PF03564">
    <property type="entry name" value="DUF1759"/>
    <property type="match status" value="1"/>
</dbReference>
<protein>
    <submittedName>
        <fullName evidence="1">DUF1758 domain-containing protein</fullName>
    </submittedName>
</protein>
<dbReference type="InterPro" id="IPR005312">
    <property type="entry name" value="DUF1759"/>
</dbReference>
<keyword evidence="2" id="KW-1185">Reference proteome</keyword>
<dbReference type="Proteomes" id="UP000887013">
    <property type="component" value="Unassembled WGS sequence"/>
</dbReference>
<name>A0A8X6QK49_NEPPI</name>
<evidence type="ECO:0000313" key="1">
    <source>
        <dbReference type="EMBL" id="GFU17723.1"/>
    </source>
</evidence>
<dbReference type="EMBL" id="BMAW01126639">
    <property type="protein sequence ID" value="GFU17723.1"/>
    <property type="molecule type" value="Genomic_DNA"/>
</dbReference>
<dbReference type="OrthoDB" id="6431894at2759"/>
<dbReference type="AlphaFoldDB" id="A0A8X6QK49"/>